<sequence>MLSFRTRGYNGYGVQYSPFFDNKLAVASAANYGLVGNGKLFILNIEPNGQIREQISWETQDGLFDLAWSEIHENQAVVASGDGSIKIFDITVPNFPVMNFKEHSREVFSINWNLVDKINFISTSWDGSIKLWNPSRANSMLTLNPTVDYTTKTAPIHQTAKPPLSHQQQHQNVNTSECIYNASFSPHSPSTIISSNGSSHIQIWDIRSPNPLQLDFVGHGGLEALGCDWNKYKSTIVASTGTDKSVRIWDLRMITKIDQPNNHSPMPSYHIRGPTPLNELLGHEFAVRKVLWSPHNGQELLTTSYDMTSRVWIDQSNERARFLNSGNGGCKKVMNLHKEFVIGCDYSLWGEPGWAASTGWDEMVYVWDTKR</sequence>
<protein>
    <recommendedName>
        <fullName evidence="10">Peroxin-7</fullName>
    </recommendedName>
</protein>
<keyword evidence="5 11" id="KW-0853">WD repeat</keyword>
<dbReference type="GO" id="GO:0005053">
    <property type="term" value="F:peroxisome matrix targeting signal-2 binding"/>
    <property type="evidence" value="ECO:0007669"/>
    <property type="project" value="EnsemblFungi"/>
</dbReference>
<evidence type="ECO:0000256" key="3">
    <source>
        <dbReference type="ARBA" id="ARBA00022448"/>
    </source>
</evidence>
<dbReference type="GO" id="GO:0005782">
    <property type="term" value="C:peroxisomal matrix"/>
    <property type="evidence" value="ECO:0007669"/>
    <property type="project" value="UniProtKB-SubCell"/>
</dbReference>
<dbReference type="Pfam" id="PF00400">
    <property type="entry name" value="WD40"/>
    <property type="match status" value="3"/>
</dbReference>
<evidence type="ECO:0000256" key="2">
    <source>
        <dbReference type="ARBA" id="ARBA00004514"/>
    </source>
</evidence>
<dbReference type="GO" id="GO:0005829">
    <property type="term" value="C:cytosol"/>
    <property type="evidence" value="ECO:0007669"/>
    <property type="project" value="UniProtKB-SubCell"/>
</dbReference>
<comment type="similarity">
    <text evidence="9">Belongs to the WD repeat peroxin-7 family.</text>
</comment>
<keyword evidence="3" id="KW-0813">Transport</keyword>
<dbReference type="GO" id="GO:0062137">
    <property type="term" value="C:cargo receptor complex"/>
    <property type="evidence" value="ECO:0007669"/>
    <property type="project" value="EnsemblFungi"/>
</dbReference>
<dbReference type="GeneID" id="30994284"/>
<reference evidence="13" key="1">
    <citation type="submission" date="2016-05" db="EMBL/GenBank/DDBJ databases">
        <title>Comparative genomics of biotechnologically important yeasts.</title>
        <authorList>
            <consortium name="DOE Joint Genome Institute"/>
            <person name="Riley R."/>
            <person name="Haridas S."/>
            <person name="Wolfe K.H."/>
            <person name="Lopes M.R."/>
            <person name="Hittinger C.T."/>
            <person name="Goker M."/>
            <person name="Salamov A."/>
            <person name="Wisecaver J."/>
            <person name="Long T.M."/>
            <person name="Aerts A.L."/>
            <person name="Barry K."/>
            <person name="Choi C."/>
            <person name="Clum A."/>
            <person name="Coughlan A.Y."/>
            <person name="Deshpande S."/>
            <person name="Douglass A.P."/>
            <person name="Hanson S.J."/>
            <person name="Klenk H.-P."/>
            <person name="Labutti K."/>
            <person name="Lapidus A."/>
            <person name="Lindquist E."/>
            <person name="Lipzen A."/>
            <person name="Meier-Kolthoff J.P."/>
            <person name="Ohm R.A."/>
            <person name="Otillar R.P."/>
            <person name="Pangilinan J."/>
            <person name="Peng Y."/>
            <person name="Rokas A."/>
            <person name="Rosa C.A."/>
            <person name="Scheuner C."/>
            <person name="Sibirny A.A."/>
            <person name="Slot J.C."/>
            <person name="Stielow J.B."/>
            <person name="Sun H."/>
            <person name="Kurtzman C.P."/>
            <person name="Blackwell M."/>
            <person name="Grigoriev I.V."/>
            <person name="Jeffries T.W."/>
        </authorList>
    </citation>
    <scope>NUCLEOTIDE SEQUENCE [LARGE SCALE GENOMIC DNA]</scope>
    <source>
        <strain evidence="13">NRRL Y-1933</strain>
    </source>
</reference>
<dbReference type="InterPro" id="IPR001680">
    <property type="entry name" value="WD40_rpt"/>
</dbReference>
<feature type="repeat" description="WD" evidence="11">
    <location>
        <begin position="100"/>
        <end position="142"/>
    </location>
</feature>
<evidence type="ECO:0000256" key="11">
    <source>
        <dbReference type="PROSITE-ProRule" id="PRU00221"/>
    </source>
</evidence>
<dbReference type="OrthoDB" id="273771at2759"/>
<dbReference type="EMBL" id="KV454541">
    <property type="protein sequence ID" value="ODV67274.1"/>
    <property type="molecule type" value="Genomic_DNA"/>
</dbReference>
<comment type="subcellular location">
    <subcellularLocation>
        <location evidence="2">Cytoplasm</location>
        <location evidence="2">Cytosol</location>
    </subcellularLocation>
    <subcellularLocation>
        <location evidence="1">Peroxisome matrix</location>
    </subcellularLocation>
</comment>
<keyword evidence="8" id="KW-0576">Peroxisome</keyword>
<dbReference type="InterPro" id="IPR044536">
    <property type="entry name" value="PEX7"/>
</dbReference>
<evidence type="ECO:0000256" key="4">
    <source>
        <dbReference type="ARBA" id="ARBA00022490"/>
    </source>
</evidence>
<proteinExistence type="inferred from homology"/>
<dbReference type="InterPro" id="IPR019775">
    <property type="entry name" value="WD40_repeat_CS"/>
</dbReference>
<dbReference type="Proteomes" id="UP000095085">
    <property type="component" value="Unassembled WGS sequence"/>
</dbReference>
<dbReference type="AlphaFoldDB" id="A0A1E4RJ23"/>
<dbReference type="InterPro" id="IPR020472">
    <property type="entry name" value="WD40_PAC1"/>
</dbReference>
<feature type="repeat" description="WD" evidence="11">
    <location>
        <begin position="280"/>
        <end position="312"/>
    </location>
</feature>
<keyword evidence="7" id="KW-0653">Protein transport</keyword>
<dbReference type="SUPFAM" id="SSF50978">
    <property type="entry name" value="WD40 repeat-like"/>
    <property type="match status" value="1"/>
</dbReference>
<feature type="repeat" description="WD" evidence="11">
    <location>
        <begin position="237"/>
        <end position="252"/>
    </location>
</feature>
<dbReference type="PROSITE" id="PS50082">
    <property type="entry name" value="WD_REPEATS_2"/>
    <property type="match status" value="3"/>
</dbReference>
<evidence type="ECO:0000256" key="6">
    <source>
        <dbReference type="ARBA" id="ARBA00022737"/>
    </source>
</evidence>
<dbReference type="RefSeq" id="XP_020076341.1">
    <property type="nucleotide sequence ID" value="XM_020219734.1"/>
</dbReference>
<keyword evidence="4" id="KW-0963">Cytoplasm</keyword>
<evidence type="ECO:0000256" key="7">
    <source>
        <dbReference type="ARBA" id="ARBA00022927"/>
    </source>
</evidence>
<evidence type="ECO:0000256" key="9">
    <source>
        <dbReference type="ARBA" id="ARBA00024017"/>
    </source>
</evidence>
<dbReference type="InterPro" id="IPR036322">
    <property type="entry name" value="WD40_repeat_dom_sf"/>
</dbReference>
<dbReference type="PROSITE" id="PS50294">
    <property type="entry name" value="WD_REPEATS_REGION"/>
    <property type="match status" value="1"/>
</dbReference>
<dbReference type="STRING" id="984485.A0A1E4RJ23"/>
<keyword evidence="6" id="KW-0677">Repeat</keyword>
<name>A0A1E4RJ23_9ASCO</name>
<organism evidence="12 13">
    <name type="scientific">Hyphopichia burtonii NRRL Y-1933</name>
    <dbReference type="NCBI Taxonomy" id="984485"/>
    <lineage>
        <taxon>Eukaryota</taxon>
        <taxon>Fungi</taxon>
        <taxon>Dikarya</taxon>
        <taxon>Ascomycota</taxon>
        <taxon>Saccharomycotina</taxon>
        <taxon>Pichiomycetes</taxon>
        <taxon>Debaryomycetaceae</taxon>
        <taxon>Hyphopichia</taxon>
    </lineage>
</organism>
<evidence type="ECO:0000313" key="12">
    <source>
        <dbReference type="EMBL" id="ODV67274.1"/>
    </source>
</evidence>
<dbReference type="PRINTS" id="PR00320">
    <property type="entry name" value="GPROTEINBRPT"/>
</dbReference>
<gene>
    <name evidence="12" type="ORF">HYPBUDRAFT_140015</name>
</gene>
<dbReference type="SMART" id="SM00320">
    <property type="entry name" value="WD40"/>
    <property type="match status" value="6"/>
</dbReference>
<accession>A0A1E4RJ23</accession>
<dbReference type="PROSITE" id="PS00678">
    <property type="entry name" value="WD_REPEATS_1"/>
    <property type="match status" value="1"/>
</dbReference>
<dbReference type="Gene3D" id="2.130.10.10">
    <property type="entry name" value="YVTN repeat-like/Quinoprotein amine dehydrogenase"/>
    <property type="match status" value="1"/>
</dbReference>
<dbReference type="InterPro" id="IPR015943">
    <property type="entry name" value="WD40/YVTN_repeat-like_dom_sf"/>
</dbReference>
<evidence type="ECO:0000256" key="1">
    <source>
        <dbReference type="ARBA" id="ARBA00004253"/>
    </source>
</evidence>
<evidence type="ECO:0000256" key="8">
    <source>
        <dbReference type="ARBA" id="ARBA00023140"/>
    </source>
</evidence>
<dbReference type="GO" id="GO:0005778">
    <property type="term" value="C:peroxisomal membrane"/>
    <property type="evidence" value="ECO:0007669"/>
    <property type="project" value="EnsemblFungi"/>
</dbReference>
<evidence type="ECO:0000256" key="5">
    <source>
        <dbReference type="ARBA" id="ARBA00022574"/>
    </source>
</evidence>
<dbReference type="PANTHER" id="PTHR46027">
    <property type="entry name" value="PEROXISOMAL TARGETING SIGNAL 2 RECEPTOR"/>
    <property type="match status" value="1"/>
</dbReference>
<evidence type="ECO:0000313" key="13">
    <source>
        <dbReference type="Proteomes" id="UP000095085"/>
    </source>
</evidence>
<evidence type="ECO:0000256" key="10">
    <source>
        <dbReference type="ARBA" id="ARBA00032565"/>
    </source>
</evidence>
<dbReference type="GO" id="GO:0016560">
    <property type="term" value="P:protein import into peroxisome matrix, docking"/>
    <property type="evidence" value="ECO:0007669"/>
    <property type="project" value="EnsemblFungi"/>
</dbReference>
<keyword evidence="13" id="KW-1185">Reference proteome</keyword>
<dbReference type="PANTHER" id="PTHR46027:SF1">
    <property type="entry name" value="PEROXISOMAL TARGETING SIGNAL 2 RECEPTOR"/>
    <property type="match status" value="1"/>
</dbReference>